<sequence>MSQLDQKATPHHTRWCNGCKSDKYPGKRYACKECDDFDLCQRCYDENRFSPNDSAVTHKSSHKMVYHELESKSHNSNDTWTAMSIKMQNYFGSTLGKDDWCKYDTDIKEEWTNLAKKIGFAIYGPPTIIPSSSNSSYYGYDDKKEKHIMSIRNHVLELNRKAWKDEKVYMNVIYVSFWSKDYESMLPIIRVFRKKDDYLHSYFVEPEGRTYDSWSNFLDKNKLPECEICYPDKGWYEPDENGYCELKFRDSAECDTSRQLAKAGDIISTGIGIGGTVLGVIGLFTPLAPVAATTLTASLVSTGVYGTARATYQLTDRVLHGESINPFDNSQAFFHWLSIAGSIFAVGFSAGASASFYAGAAGAAGRNVGQATRIAINAALVGSLTTNYIGIVANVINIVERFKSGEVPALEIFQLTASVLFFTNTLLTIQTAGDIVKNAQKAQLEATRNQLTDLQKVNFDLQVIKDQDAARDAGATRRGQVERRGAQITIGRLNDLMTNTNWQDYFGNTNNVGNAALKHTAQPTHLSNGAGVVMENQAIAQAKHAHVTRYNGKGANKPSSNTIIALPQHELDLQIGDIARTNNIHNGPVSLPGSYYGYQVTIDGNQKVVESVPIRIENPTFKWDGNKGYIN</sequence>
<evidence type="ECO:0000313" key="1">
    <source>
        <dbReference type="Proteomes" id="UP000887579"/>
    </source>
</evidence>
<evidence type="ECO:0000313" key="2">
    <source>
        <dbReference type="WBParaSite" id="ES5_v2.g14975.t1"/>
    </source>
</evidence>
<dbReference type="WBParaSite" id="ES5_v2.g14975.t1">
    <property type="protein sequence ID" value="ES5_v2.g14975.t1"/>
    <property type="gene ID" value="ES5_v2.g14975"/>
</dbReference>
<name>A0AC34FCH5_9BILA</name>
<dbReference type="Proteomes" id="UP000887579">
    <property type="component" value="Unplaced"/>
</dbReference>
<protein>
    <submittedName>
        <fullName evidence="2">ZZ-type domain-containing protein</fullName>
    </submittedName>
</protein>
<reference evidence="2" key="1">
    <citation type="submission" date="2022-11" db="UniProtKB">
        <authorList>
            <consortium name="WormBaseParasite"/>
        </authorList>
    </citation>
    <scope>IDENTIFICATION</scope>
</reference>
<accession>A0AC34FCH5</accession>
<proteinExistence type="predicted"/>
<organism evidence="1 2">
    <name type="scientific">Panagrolaimus sp. ES5</name>
    <dbReference type="NCBI Taxonomy" id="591445"/>
    <lineage>
        <taxon>Eukaryota</taxon>
        <taxon>Metazoa</taxon>
        <taxon>Ecdysozoa</taxon>
        <taxon>Nematoda</taxon>
        <taxon>Chromadorea</taxon>
        <taxon>Rhabditida</taxon>
        <taxon>Tylenchina</taxon>
        <taxon>Panagrolaimomorpha</taxon>
        <taxon>Panagrolaimoidea</taxon>
        <taxon>Panagrolaimidae</taxon>
        <taxon>Panagrolaimus</taxon>
    </lineage>
</organism>